<dbReference type="InterPro" id="IPR042099">
    <property type="entry name" value="ANL_N_sf"/>
</dbReference>
<dbReference type="InterPro" id="IPR000873">
    <property type="entry name" value="AMP-dep_synth/lig_dom"/>
</dbReference>
<dbReference type="Pfam" id="PF00501">
    <property type="entry name" value="AMP-binding"/>
    <property type="match status" value="1"/>
</dbReference>
<sequence>MHVYPHYFPVRDTADNLDVVPLLQSGFAADAERAQETLIEFNGVPTSYGEMAQRVARMRTWLAHQGIGHGDRVALMLENGLEHMALIYALMLSGAVWVPVNTRLKAPGIDYLLGHCKPDLFITQPSFAQALAGLEQEPKKLVWLNELELPAAEALPHIPIASDDTLCLIYTSGTTGAPKGVVFTHRMMRIASEGTVLVSGVKPGDRMFVWEPLCHIGGAQLLLVPFLADVSLQVVERFSASRFWQQVEQARSTHLHYLGGILDIVCQLPPESQPAQHTLQVAWGAGVSIKSWDSIVQRLGIALRECYGMTEVSSFTTVNYSGKPGSIGRALPWLRVELLDENDQPVPTGELGQIVVSTDVEGCFLPTYLDNPKATSEARRHGKLYTGDMARSDDEGDLFFVGRKTDSMRVRGENVSAWEIERIFVMHPAIAAVAAIGVASDVGEQEIMLFVQFKEGMKLPFDELAAWASSRLASYQLPRYYQQTQGFETTLSERIRKHLLSRDLSLAWDRASSVLK</sequence>
<dbReference type="Gene3D" id="3.40.50.12780">
    <property type="entry name" value="N-terminal domain of ligase-like"/>
    <property type="match status" value="1"/>
</dbReference>
<evidence type="ECO:0000313" key="3">
    <source>
        <dbReference type="EMBL" id="EOA06778.1"/>
    </source>
</evidence>
<dbReference type="InterPro" id="IPR050237">
    <property type="entry name" value="ATP-dep_AMP-bd_enzyme"/>
</dbReference>
<name>A0AAI9IJ28_9BURK</name>
<dbReference type="PROSITE" id="PS00455">
    <property type="entry name" value="AMP_BINDING"/>
    <property type="match status" value="1"/>
</dbReference>
<gene>
    <name evidence="3" type="ORF">HFRIS_000655</name>
</gene>
<accession>A0AAI9IJ28</accession>
<dbReference type="PANTHER" id="PTHR43767">
    <property type="entry name" value="LONG-CHAIN-FATTY-ACID--COA LIGASE"/>
    <property type="match status" value="1"/>
</dbReference>
<keyword evidence="3" id="KW-0436">Ligase</keyword>
<evidence type="ECO:0000259" key="1">
    <source>
        <dbReference type="Pfam" id="PF00501"/>
    </source>
</evidence>
<feature type="domain" description="AMP-binding enzyme C-terminal" evidence="2">
    <location>
        <begin position="419"/>
        <end position="490"/>
    </location>
</feature>
<organism evidence="3 4">
    <name type="scientific">Herbaspirillum frisingense GSF30</name>
    <dbReference type="NCBI Taxonomy" id="864073"/>
    <lineage>
        <taxon>Bacteria</taxon>
        <taxon>Pseudomonadati</taxon>
        <taxon>Pseudomonadota</taxon>
        <taxon>Betaproteobacteria</taxon>
        <taxon>Burkholderiales</taxon>
        <taxon>Oxalobacteraceae</taxon>
        <taxon>Herbaspirillum</taxon>
    </lineage>
</organism>
<dbReference type="Gene3D" id="3.30.300.30">
    <property type="match status" value="1"/>
</dbReference>
<dbReference type="Proteomes" id="UP000006772">
    <property type="component" value="Unassembled WGS sequence"/>
</dbReference>
<evidence type="ECO:0000259" key="2">
    <source>
        <dbReference type="Pfam" id="PF13193"/>
    </source>
</evidence>
<proteinExistence type="predicted"/>
<dbReference type="InterPro" id="IPR020845">
    <property type="entry name" value="AMP-binding_CS"/>
</dbReference>
<feature type="domain" description="AMP-dependent synthetase/ligase" evidence="1">
    <location>
        <begin position="35"/>
        <end position="358"/>
    </location>
</feature>
<dbReference type="SUPFAM" id="SSF56801">
    <property type="entry name" value="Acetyl-CoA synthetase-like"/>
    <property type="match status" value="1"/>
</dbReference>
<dbReference type="GO" id="GO:0016877">
    <property type="term" value="F:ligase activity, forming carbon-sulfur bonds"/>
    <property type="evidence" value="ECO:0007669"/>
    <property type="project" value="UniProtKB-ARBA"/>
</dbReference>
<dbReference type="PANTHER" id="PTHR43767:SF10">
    <property type="entry name" value="SURFACTIN SYNTHASE SUBUNIT 1"/>
    <property type="match status" value="1"/>
</dbReference>
<protein>
    <submittedName>
        <fullName evidence="3">Crotonobetaine/carnitine-CoA ligase</fullName>
    </submittedName>
</protein>
<dbReference type="InterPro" id="IPR045851">
    <property type="entry name" value="AMP-bd_C_sf"/>
</dbReference>
<dbReference type="InterPro" id="IPR025110">
    <property type="entry name" value="AMP-bd_C"/>
</dbReference>
<dbReference type="EMBL" id="AEEC02000001">
    <property type="protein sequence ID" value="EOA06778.1"/>
    <property type="molecule type" value="Genomic_DNA"/>
</dbReference>
<dbReference type="AlphaFoldDB" id="A0AAI9IJ28"/>
<dbReference type="Pfam" id="PF13193">
    <property type="entry name" value="AMP-binding_C"/>
    <property type="match status" value="1"/>
</dbReference>
<evidence type="ECO:0000313" key="4">
    <source>
        <dbReference type="Proteomes" id="UP000006772"/>
    </source>
</evidence>
<comment type="caution">
    <text evidence="3">The sequence shown here is derived from an EMBL/GenBank/DDBJ whole genome shotgun (WGS) entry which is preliminary data.</text>
</comment>
<reference evidence="3 4" key="1">
    <citation type="journal article" date="2013" name="Front. Microbiol.">
        <title>The genome of the endophytic bacterium H. frisingense GSF30(T) identifies diverse strategies in the Herbaspirillum genus to interact with plants.</title>
        <authorList>
            <person name="Straub D."/>
            <person name="Rothballer M."/>
            <person name="Hartmann A."/>
            <person name="Ludewig U."/>
        </authorList>
    </citation>
    <scope>NUCLEOTIDE SEQUENCE [LARGE SCALE GENOMIC DNA]</scope>
    <source>
        <strain evidence="3 4">GSF30</strain>
    </source>
</reference>
<dbReference type="RefSeq" id="WP_006461257.1">
    <property type="nucleotide sequence ID" value="NZ_AEEC02000001.1"/>
</dbReference>